<evidence type="ECO:0000313" key="2">
    <source>
        <dbReference type="Proteomes" id="UP001283361"/>
    </source>
</evidence>
<reference evidence="1" key="1">
    <citation type="journal article" date="2023" name="G3 (Bethesda)">
        <title>A reference genome for the long-term kleptoplast-retaining sea slug Elysia crispata morphotype clarki.</title>
        <authorList>
            <person name="Eastman K.E."/>
            <person name="Pendleton A.L."/>
            <person name="Shaikh M.A."/>
            <person name="Suttiyut T."/>
            <person name="Ogas R."/>
            <person name="Tomko P."/>
            <person name="Gavelis G."/>
            <person name="Widhalm J.R."/>
            <person name="Wisecaver J.H."/>
        </authorList>
    </citation>
    <scope>NUCLEOTIDE SEQUENCE</scope>
    <source>
        <strain evidence="1">ECLA1</strain>
    </source>
</reference>
<comment type="caution">
    <text evidence="1">The sequence shown here is derived from an EMBL/GenBank/DDBJ whole genome shotgun (WGS) entry which is preliminary data.</text>
</comment>
<proteinExistence type="predicted"/>
<protein>
    <submittedName>
        <fullName evidence="1">Uncharacterized protein</fullName>
    </submittedName>
</protein>
<name>A0AAE1AKM0_9GAST</name>
<dbReference type="AlphaFoldDB" id="A0AAE1AKM0"/>
<evidence type="ECO:0000313" key="1">
    <source>
        <dbReference type="EMBL" id="KAK3789383.1"/>
    </source>
</evidence>
<accession>A0AAE1AKM0</accession>
<dbReference type="Proteomes" id="UP001283361">
    <property type="component" value="Unassembled WGS sequence"/>
</dbReference>
<gene>
    <name evidence="1" type="ORF">RRG08_001769</name>
</gene>
<dbReference type="EMBL" id="JAWDGP010001678">
    <property type="protein sequence ID" value="KAK3789383.1"/>
    <property type="molecule type" value="Genomic_DNA"/>
</dbReference>
<keyword evidence="2" id="KW-1185">Reference proteome</keyword>
<organism evidence="1 2">
    <name type="scientific">Elysia crispata</name>
    <name type="common">lettuce slug</name>
    <dbReference type="NCBI Taxonomy" id="231223"/>
    <lineage>
        <taxon>Eukaryota</taxon>
        <taxon>Metazoa</taxon>
        <taxon>Spiralia</taxon>
        <taxon>Lophotrochozoa</taxon>
        <taxon>Mollusca</taxon>
        <taxon>Gastropoda</taxon>
        <taxon>Heterobranchia</taxon>
        <taxon>Euthyneura</taxon>
        <taxon>Panpulmonata</taxon>
        <taxon>Sacoglossa</taxon>
        <taxon>Placobranchoidea</taxon>
        <taxon>Plakobranchidae</taxon>
        <taxon>Elysia</taxon>
    </lineage>
</organism>
<sequence length="90" mass="9422">MLSVLILECCEKWIKGAGKAGFFNADAVGAHCGCCCHLYFSVRVMMLAAATGPVIAEFAVGCGEVAKERDVRAGKQSEFRACCWGVSGAG</sequence>